<proteinExistence type="predicted"/>
<comment type="caution">
    <text evidence="1">The sequence shown here is derived from an EMBL/GenBank/DDBJ whole genome shotgun (WGS) entry which is preliminary data.</text>
</comment>
<protein>
    <submittedName>
        <fullName evidence="1">Uncharacterized protein</fullName>
    </submittedName>
</protein>
<evidence type="ECO:0000313" key="2">
    <source>
        <dbReference type="Proteomes" id="UP000186040"/>
    </source>
</evidence>
<reference evidence="1 2" key="1">
    <citation type="submission" date="2016-10" db="EMBL/GenBank/DDBJ databases">
        <title>The Draft Genome Sequence of Actinokineospora bangkokensis 44EHWT reveals the biosynthetic pathway of antifungal compounds Thailandins with unusual extender unit butylmalonyl-CoA.</title>
        <authorList>
            <person name="Greule A."/>
            <person name="Intra B."/>
            <person name="Flemming S."/>
            <person name="Rommel M.G."/>
            <person name="Panbangred W."/>
            <person name="Bechthold A."/>
        </authorList>
    </citation>
    <scope>NUCLEOTIDE SEQUENCE [LARGE SCALE GENOMIC DNA]</scope>
    <source>
        <strain evidence="1 2">44EHW</strain>
    </source>
</reference>
<evidence type="ECO:0000313" key="1">
    <source>
        <dbReference type="EMBL" id="OLR95444.1"/>
    </source>
</evidence>
<organism evidence="1 2">
    <name type="scientific">Actinokineospora bangkokensis</name>
    <dbReference type="NCBI Taxonomy" id="1193682"/>
    <lineage>
        <taxon>Bacteria</taxon>
        <taxon>Bacillati</taxon>
        <taxon>Actinomycetota</taxon>
        <taxon>Actinomycetes</taxon>
        <taxon>Pseudonocardiales</taxon>
        <taxon>Pseudonocardiaceae</taxon>
        <taxon>Actinokineospora</taxon>
    </lineage>
</organism>
<dbReference type="RefSeq" id="WP_408607079.1">
    <property type="nucleotide sequence ID" value="NZ_MKQR01000002.1"/>
</dbReference>
<dbReference type="AlphaFoldDB" id="A0A1Q9LTZ2"/>
<accession>A0A1Q9LTZ2</accession>
<keyword evidence="2" id="KW-1185">Reference proteome</keyword>
<sequence length="131" mass="13947">MNELPHATEYTGRRVRWCGDRVEGLTAAYVDEIAHGGTRPPGPADRCTLEPGALGTVGDLVDVGDIGHVYTLHFDSGYRLDTPLPGDLAAFVDGNTPAGPTVAGGGYGLPRPPRRGVRSALARLRRRFLPT</sequence>
<name>A0A1Q9LTZ2_9PSEU</name>
<gene>
    <name evidence="1" type="ORF">BJP25_06795</name>
</gene>
<dbReference type="EMBL" id="MKQR01000002">
    <property type="protein sequence ID" value="OLR95444.1"/>
    <property type="molecule type" value="Genomic_DNA"/>
</dbReference>
<dbReference type="STRING" id="1193682.BJP25_06795"/>
<dbReference type="Proteomes" id="UP000186040">
    <property type="component" value="Unassembled WGS sequence"/>
</dbReference>